<keyword evidence="13" id="KW-1185">Reference proteome</keyword>
<dbReference type="GO" id="GO:0030150">
    <property type="term" value="P:protein import into mitochondrial matrix"/>
    <property type="evidence" value="ECO:0000318"/>
    <property type="project" value="GO_Central"/>
</dbReference>
<dbReference type="Gramene" id="Pp3c2_16760V3.3">
    <property type="protein sequence ID" value="Pp3c2_16760V3.3"/>
    <property type="gene ID" value="Pp3c2_16760"/>
</dbReference>
<feature type="region of interest" description="Disordered" evidence="10">
    <location>
        <begin position="135"/>
        <end position="164"/>
    </location>
</feature>
<keyword evidence="9" id="KW-0811">Translocation</keyword>
<evidence type="ECO:0000256" key="3">
    <source>
        <dbReference type="ARBA" id="ARBA00022692"/>
    </source>
</evidence>
<dbReference type="Proteomes" id="UP000006727">
    <property type="component" value="Chromosome 2"/>
</dbReference>
<dbReference type="FunFam" id="3.10.450.320:FF:000002">
    <property type="entry name" value="Mitochondrial import inner membrane translocase subunit tim21"/>
    <property type="match status" value="1"/>
</dbReference>
<dbReference type="EnsemblPlants" id="Pp3c2_16760V3.3">
    <property type="protein sequence ID" value="Pp3c2_16760V3.3"/>
    <property type="gene ID" value="Pp3c2_16760"/>
</dbReference>
<dbReference type="Gramene" id="Pp3c2_16760V3.1">
    <property type="protein sequence ID" value="Pp3c2_16760V3.1"/>
    <property type="gene ID" value="Pp3c2_16760"/>
</dbReference>
<evidence type="ECO:0000313" key="13">
    <source>
        <dbReference type="Proteomes" id="UP000006727"/>
    </source>
</evidence>
<name>A0A2K1L1U7_PHYPA</name>
<dbReference type="RefSeq" id="XP_024363124.1">
    <property type="nucleotide sequence ID" value="XM_024507356.2"/>
</dbReference>
<evidence type="ECO:0000256" key="4">
    <source>
        <dbReference type="ARBA" id="ARBA00022792"/>
    </source>
</evidence>
<feature type="transmembrane region" description="Helical" evidence="9">
    <location>
        <begin position="177"/>
        <end position="198"/>
    </location>
</feature>
<dbReference type="Gene3D" id="3.10.450.320">
    <property type="entry name" value="Mitochondrial import inner membrane translocase subunit Tim21"/>
    <property type="match status" value="1"/>
</dbReference>
<keyword evidence="9" id="KW-0813">Transport</keyword>
<keyword evidence="5" id="KW-0809">Transit peptide</keyword>
<dbReference type="GO" id="GO:0005744">
    <property type="term" value="C:TIM23 mitochondrial import inner membrane translocase complex"/>
    <property type="evidence" value="ECO:0000318"/>
    <property type="project" value="GO_Central"/>
</dbReference>
<accession>A0A2K1L1U7</accession>
<sequence>MAGVLVRKARMRFASGAARTWDAALRQQKPRLLADQADLEVTGYCYFSSSGVSSSQGFLKRIMRPRSQIVPLNYRTGGVDSIQQVDVNFIGYRNVLLNKMSRFSTCTTSQMLHQLPKKEHVASLLPYSTRGIASQSSPLLRQAQNESKGLSKQPEEDPFDSITDKIPQKPVTAVEGASYSVVILAGLAVFGFAAYAVLKQLIFEPKEYKIFGISLARVQNDHQVMVRIGSPITGYGQESRNRAARQRISNRIHVDEDGVEHVEVMFYIRGPQGAGKVYSKMFKDKEDKQWKYTDLIVEITSPTPTRLTLESYMPAVPLPMRAS</sequence>
<organism evidence="11">
    <name type="scientific">Physcomitrium patens</name>
    <name type="common">Spreading-leaved earth moss</name>
    <name type="synonym">Physcomitrella patens</name>
    <dbReference type="NCBI Taxonomy" id="3218"/>
    <lineage>
        <taxon>Eukaryota</taxon>
        <taxon>Viridiplantae</taxon>
        <taxon>Streptophyta</taxon>
        <taxon>Embryophyta</taxon>
        <taxon>Bryophyta</taxon>
        <taxon>Bryophytina</taxon>
        <taxon>Bryopsida</taxon>
        <taxon>Funariidae</taxon>
        <taxon>Funariales</taxon>
        <taxon>Funariaceae</taxon>
        <taxon>Physcomitrium</taxon>
    </lineage>
</organism>
<comment type="similarity">
    <text evidence="2 9">Belongs to the TIM21 family.</text>
</comment>
<reference evidence="11 13" key="1">
    <citation type="journal article" date="2008" name="Science">
        <title>The Physcomitrella genome reveals evolutionary insights into the conquest of land by plants.</title>
        <authorList>
            <person name="Rensing S."/>
            <person name="Lang D."/>
            <person name="Zimmer A."/>
            <person name="Terry A."/>
            <person name="Salamov A."/>
            <person name="Shapiro H."/>
            <person name="Nishiyama T."/>
            <person name="Perroud P.-F."/>
            <person name="Lindquist E."/>
            <person name="Kamisugi Y."/>
            <person name="Tanahashi T."/>
            <person name="Sakakibara K."/>
            <person name="Fujita T."/>
            <person name="Oishi K."/>
            <person name="Shin-I T."/>
            <person name="Kuroki Y."/>
            <person name="Toyoda A."/>
            <person name="Suzuki Y."/>
            <person name="Hashimoto A."/>
            <person name="Yamaguchi K."/>
            <person name="Sugano A."/>
            <person name="Kohara Y."/>
            <person name="Fujiyama A."/>
            <person name="Anterola A."/>
            <person name="Aoki S."/>
            <person name="Ashton N."/>
            <person name="Barbazuk W.B."/>
            <person name="Barker E."/>
            <person name="Bennetzen J."/>
            <person name="Bezanilla M."/>
            <person name="Blankenship R."/>
            <person name="Cho S.H."/>
            <person name="Dutcher S."/>
            <person name="Estelle M."/>
            <person name="Fawcett J.A."/>
            <person name="Gundlach H."/>
            <person name="Hanada K."/>
            <person name="Heyl A."/>
            <person name="Hicks K.A."/>
            <person name="Hugh J."/>
            <person name="Lohr M."/>
            <person name="Mayer K."/>
            <person name="Melkozernov A."/>
            <person name="Murata T."/>
            <person name="Nelson D."/>
            <person name="Pils B."/>
            <person name="Prigge M."/>
            <person name="Reiss B."/>
            <person name="Renner T."/>
            <person name="Rombauts S."/>
            <person name="Rushton P."/>
            <person name="Sanderfoot A."/>
            <person name="Schween G."/>
            <person name="Shiu S.-H."/>
            <person name="Stueber K."/>
            <person name="Theodoulou F.L."/>
            <person name="Tu H."/>
            <person name="Van de Peer Y."/>
            <person name="Verrier P.J."/>
            <person name="Waters E."/>
            <person name="Wood A."/>
            <person name="Yang L."/>
            <person name="Cove D."/>
            <person name="Cuming A."/>
            <person name="Hasebe M."/>
            <person name="Lucas S."/>
            <person name="Mishler D.B."/>
            <person name="Reski R."/>
            <person name="Grigoriev I."/>
            <person name="Quatrano R.S."/>
            <person name="Boore J.L."/>
        </authorList>
    </citation>
    <scope>NUCLEOTIDE SEQUENCE [LARGE SCALE GENOMIC DNA]</scope>
    <source>
        <strain evidence="12 13">cv. Gransden 2004</strain>
    </source>
</reference>
<dbReference type="EMBL" id="ABEU02000002">
    <property type="protein sequence ID" value="PNR59998.1"/>
    <property type="molecule type" value="Genomic_DNA"/>
</dbReference>
<keyword evidence="4 9" id="KW-0999">Mitochondrion inner membrane</keyword>
<evidence type="ECO:0000313" key="11">
    <source>
        <dbReference type="EMBL" id="PNR59998.1"/>
    </source>
</evidence>
<evidence type="ECO:0000256" key="2">
    <source>
        <dbReference type="ARBA" id="ARBA00010867"/>
    </source>
</evidence>
<dbReference type="GO" id="GO:0090351">
    <property type="term" value="P:seedling development"/>
    <property type="evidence" value="ECO:0007669"/>
    <property type="project" value="EnsemblPlants"/>
</dbReference>
<dbReference type="PANTHER" id="PTHR13032">
    <property type="entry name" value="MITOCHONDRIAL IMPORT INNER MEMBRANE TRANSLOCASE SUBUNIT TIM21"/>
    <property type="match status" value="1"/>
</dbReference>
<keyword evidence="3 9" id="KW-0812">Transmembrane</keyword>
<comment type="subunit">
    <text evidence="9">Component of the TIM23 complex.</text>
</comment>
<gene>
    <name evidence="12" type="primary">LOC112276229</name>
    <name evidence="11" type="ORF">PHYPA_002790</name>
</gene>
<evidence type="ECO:0000256" key="7">
    <source>
        <dbReference type="ARBA" id="ARBA00023128"/>
    </source>
</evidence>
<dbReference type="PANTHER" id="PTHR13032:SF6">
    <property type="entry name" value="MITOCHONDRIAL IMPORT INNER MEMBRANE TRANSLOCASE SUBUNIT TIM21"/>
    <property type="match status" value="1"/>
</dbReference>
<dbReference type="Gramene" id="Pp3c2_16760V3.2">
    <property type="protein sequence ID" value="Pp3c2_16760V3.2"/>
    <property type="gene ID" value="Pp3c2_16760"/>
</dbReference>
<dbReference type="InterPro" id="IPR038552">
    <property type="entry name" value="Tim21_IMS_sf"/>
</dbReference>
<keyword evidence="8 9" id="KW-0472">Membrane</keyword>
<dbReference type="AlphaFoldDB" id="A0A2K1L1U7"/>
<dbReference type="STRING" id="3218.A0A2K1L1U7"/>
<comment type="function">
    <text evidence="9">Essential component of the TIM23 complex, a complex that mediates the translocation of transit peptide-containing proteins across the mitochondrial inner membrane.</text>
</comment>
<evidence type="ECO:0000256" key="8">
    <source>
        <dbReference type="ARBA" id="ARBA00023136"/>
    </source>
</evidence>
<evidence type="ECO:0000256" key="9">
    <source>
        <dbReference type="RuleBase" id="RU367142"/>
    </source>
</evidence>
<keyword evidence="7 9" id="KW-0496">Mitochondrion</keyword>
<dbReference type="PaxDb" id="3218-PP1S358_19V6.1"/>
<evidence type="ECO:0000256" key="10">
    <source>
        <dbReference type="SAM" id="MobiDB-lite"/>
    </source>
</evidence>
<evidence type="ECO:0000256" key="6">
    <source>
        <dbReference type="ARBA" id="ARBA00022989"/>
    </source>
</evidence>
<dbReference type="EnsemblPlants" id="Pp3c2_16760V3.2">
    <property type="protein sequence ID" value="Pp3c2_16760V3.2"/>
    <property type="gene ID" value="Pp3c2_16760"/>
</dbReference>
<dbReference type="EnsemblPlants" id="Pp3c2_16760V3.1">
    <property type="protein sequence ID" value="Pp3c2_16760V3.1"/>
    <property type="gene ID" value="Pp3c2_16760"/>
</dbReference>
<dbReference type="Pfam" id="PF08294">
    <property type="entry name" value="TIM21"/>
    <property type="match status" value="1"/>
</dbReference>
<dbReference type="OrthoDB" id="436405at2759"/>
<dbReference type="InterPro" id="IPR013261">
    <property type="entry name" value="Tim21"/>
</dbReference>
<comment type="subcellular location">
    <subcellularLocation>
        <location evidence="1 9">Mitochondrion inner membrane</location>
        <topology evidence="1 9">Single-pass membrane protein</topology>
    </subcellularLocation>
</comment>
<protein>
    <recommendedName>
        <fullName evidence="9">Mitochondrial import inner membrane translocase subunit Tim21</fullName>
    </recommendedName>
</protein>
<keyword evidence="6 9" id="KW-1133">Transmembrane helix</keyword>
<feature type="compositionally biased region" description="Polar residues" evidence="10">
    <location>
        <begin position="135"/>
        <end position="150"/>
    </location>
</feature>
<dbReference type="GeneID" id="112276229"/>
<reference evidence="12" key="3">
    <citation type="submission" date="2020-12" db="UniProtKB">
        <authorList>
            <consortium name="EnsemblPlants"/>
        </authorList>
    </citation>
    <scope>IDENTIFICATION</scope>
</reference>
<evidence type="ECO:0000313" key="12">
    <source>
        <dbReference type="EnsemblPlants" id="Pp3c2_16760V3.1"/>
    </source>
</evidence>
<proteinExistence type="inferred from homology"/>
<reference evidence="11 13" key="2">
    <citation type="journal article" date="2018" name="Plant J.">
        <title>The Physcomitrella patens chromosome-scale assembly reveals moss genome structure and evolution.</title>
        <authorList>
            <person name="Lang D."/>
            <person name="Ullrich K.K."/>
            <person name="Murat F."/>
            <person name="Fuchs J."/>
            <person name="Jenkins J."/>
            <person name="Haas F.B."/>
            <person name="Piednoel M."/>
            <person name="Gundlach H."/>
            <person name="Van Bel M."/>
            <person name="Meyberg R."/>
            <person name="Vives C."/>
            <person name="Morata J."/>
            <person name="Symeonidi A."/>
            <person name="Hiss M."/>
            <person name="Muchero W."/>
            <person name="Kamisugi Y."/>
            <person name="Saleh O."/>
            <person name="Blanc G."/>
            <person name="Decker E.L."/>
            <person name="van Gessel N."/>
            <person name="Grimwood J."/>
            <person name="Hayes R.D."/>
            <person name="Graham S.W."/>
            <person name="Gunter L.E."/>
            <person name="McDaniel S.F."/>
            <person name="Hoernstein S.N.W."/>
            <person name="Larsson A."/>
            <person name="Li F.W."/>
            <person name="Perroud P.F."/>
            <person name="Phillips J."/>
            <person name="Ranjan P."/>
            <person name="Rokshar D.S."/>
            <person name="Rothfels C.J."/>
            <person name="Schneider L."/>
            <person name="Shu S."/>
            <person name="Stevenson D.W."/>
            <person name="Thummler F."/>
            <person name="Tillich M."/>
            <person name="Villarreal Aguilar J.C."/>
            <person name="Widiez T."/>
            <person name="Wong G.K."/>
            <person name="Wymore A."/>
            <person name="Zhang Y."/>
            <person name="Zimmer A.D."/>
            <person name="Quatrano R.S."/>
            <person name="Mayer K.F.X."/>
            <person name="Goodstein D."/>
            <person name="Casacuberta J.M."/>
            <person name="Vandepoele K."/>
            <person name="Reski R."/>
            <person name="Cuming A.C."/>
            <person name="Tuskan G.A."/>
            <person name="Maumus F."/>
            <person name="Salse J."/>
            <person name="Schmutz J."/>
            <person name="Rensing S.A."/>
        </authorList>
    </citation>
    <scope>NUCLEOTIDE SEQUENCE [LARGE SCALE GENOMIC DNA]</scope>
    <source>
        <strain evidence="12 13">cv. Gransden 2004</strain>
    </source>
</reference>
<keyword evidence="9" id="KW-0653">Protein transport</keyword>
<evidence type="ECO:0000256" key="1">
    <source>
        <dbReference type="ARBA" id="ARBA00004434"/>
    </source>
</evidence>
<evidence type="ECO:0000256" key="5">
    <source>
        <dbReference type="ARBA" id="ARBA00022946"/>
    </source>
</evidence>